<name>A0A6B0RVK2_9CETA</name>
<evidence type="ECO:0000313" key="3">
    <source>
        <dbReference type="Proteomes" id="UP000322234"/>
    </source>
</evidence>
<sequence length="73" mass="8311">MRKSPGGKDVLSWSDQQRDQQNFRTSRESSSDAAGDVIHFTHFRGLIEKIQRGQGDAEKLPQSRLHYRPAPGF</sequence>
<feature type="region of interest" description="Disordered" evidence="1">
    <location>
        <begin position="1"/>
        <end position="35"/>
    </location>
</feature>
<gene>
    <name evidence="2" type="ORF">E5288_WYG003696</name>
</gene>
<feature type="region of interest" description="Disordered" evidence="1">
    <location>
        <begin position="52"/>
        <end position="73"/>
    </location>
</feature>
<dbReference type="Proteomes" id="UP000322234">
    <property type="component" value="Unassembled WGS sequence"/>
</dbReference>
<reference evidence="2" key="1">
    <citation type="submission" date="2019-10" db="EMBL/GenBank/DDBJ databases">
        <title>The sequence and de novo assembly of the wild yak genome.</title>
        <authorList>
            <person name="Liu Y."/>
        </authorList>
    </citation>
    <scope>NUCLEOTIDE SEQUENCE [LARGE SCALE GENOMIC DNA]</scope>
    <source>
        <strain evidence="2">WY2019</strain>
    </source>
</reference>
<organism evidence="2 3">
    <name type="scientific">Bos mutus</name>
    <name type="common">wild yak</name>
    <dbReference type="NCBI Taxonomy" id="72004"/>
    <lineage>
        <taxon>Eukaryota</taxon>
        <taxon>Metazoa</taxon>
        <taxon>Chordata</taxon>
        <taxon>Craniata</taxon>
        <taxon>Vertebrata</taxon>
        <taxon>Euteleostomi</taxon>
        <taxon>Mammalia</taxon>
        <taxon>Eutheria</taxon>
        <taxon>Laurasiatheria</taxon>
        <taxon>Artiodactyla</taxon>
        <taxon>Ruminantia</taxon>
        <taxon>Pecora</taxon>
        <taxon>Bovidae</taxon>
        <taxon>Bovinae</taxon>
        <taxon>Bos</taxon>
    </lineage>
</organism>
<feature type="compositionally biased region" description="Basic and acidic residues" evidence="1">
    <location>
        <begin position="52"/>
        <end position="61"/>
    </location>
</feature>
<evidence type="ECO:0000313" key="2">
    <source>
        <dbReference type="EMBL" id="MXQ93201.1"/>
    </source>
</evidence>
<keyword evidence="3" id="KW-1185">Reference proteome</keyword>
<dbReference type="EMBL" id="VBQZ03000091">
    <property type="protein sequence ID" value="MXQ93201.1"/>
    <property type="molecule type" value="Genomic_DNA"/>
</dbReference>
<protein>
    <submittedName>
        <fullName evidence="2">Uncharacterized protein</fullName>
    </submittedName>
</protein>
<feature type="compositionally biased region" description="Polar residues" evidence="1">
    <location>
        <begin position="13"/>
        <end position="24"/>
    </location>
</feature>
<evidence type="ECO:0000256" key="1">
    <source>
        <dbReference type="SAM" id="MobiDB-lite"/>
    </source>
</evidence>
<accession>A0A6B0RVK2</accession>
<comment type="caution">
    <text evidence="2">The sequence shown here is derived from an EMBL/GenBank/DDBJ whole genome shotgun (WGS) entry which is preliminary data.</text>
</comment>
<dbReference type="AlphaFoldDB" id="A0A6B0RVK2"/>
<proteinExistence type="predicted"/>